<evidence type="ECO:0000313" key="2">
    <source>
        <dbReference type="Proteomes" id="UP000006043"/>
    </source>
</evidence>
<dbReference type="AlphaFoldDB" id="K0V3A7"/>
<gene>
    <name evidence="1" type="ORF">MFORT_14722</name>
</gene>
<sequence length="204" mass="21249">MSSAERASILTFPSVTDEWWAHIAQARGVWGMAVVASRLCFAGAAVLVMAACGSPGEDGSLGSRTAPGGPAAVAAVGGARIGAQGAGGCTPYLGENPPLEDAKNLANAWGRKAAELNGQAPPFPDVWESRWDSTYPALPPKAVATLTESSCRQAADPQRSRQILPELTKSPYLVGGAVYTAVLVCKAFWDRGEYDDMNCPDPNA</sequence>
<proteinExistence type="predicted"/>
<organism evidence="1 2">
    <name type="scientific">Mycolicibacterium fortuitum subsp. fortuitum DSM 46621 = ATCC 6841 = JCM 6387</name>
    <dbReference type="NCBI Taxonomy" id="1214102"/>
    <lineage>
        <taxon>Bacteria</taxon>
        <taxon>Bacillati</taxon>
        <taxon>Actinomycetota</taxon>
        <taxon>Actinomycetes</taxon>
        <taxon>Mycobacteriales</taxon>
        <taxon>Mycobacteriaceae</taxon>
        <taxon>Mycolicibacterium</taxon>
    </lineage>
</organism>
<reference evidence="1 2" key="1">
    <citation type="journal article" date="2012" name="J. Bacteriol.">
        <title>Complete Genome Sequence of Mycobacterium fortuitum subsp. fortuitum Type Strain DSM46621.</title>
        <authorList>
            <person name="Ho Y.S."/>
            <person name="Adroub S.A."/>
            <person name="Aleisa F."/>
            <person name="Mahmood H."/>
            <person name="Othoum G."/>
            <person name="Rashid F."/>
            <person name="Zaher M."/>
            <person name="Ali S."/>
            <person name="Bitter W."/>
            <person name="Pain A."/>
            <person name="Abdallah A.M."/>
        </authorList>
    </citation>
    <scope>NUCLEOTIDE SEQUENCE [LARGE SCALE GENOMIC DNA]</scope>
    <source>
        <strain evidence="2">DSM46621</strain>
    </source>
</reference>
<dbReference type="Proteomes" id="UP000006043">
    <property type="component" value="Unassembled WGS sequence"/>
</dbReference>
<evidence type="ECO:0000313" key="1">
    <source>
        <dbReference type="EMBL" id="EJZ13461.1"/>
    </source>
</evidence>
<dbReference type="EMBL" id="ALQB01000054">
    <property type="protein sequence ID" value="EJZ13461.1"/>
    <property type="molecule type" value="Genomic_DNA"/>
</dbReference>
<name>K0V3A7_MYCFO</name>
<protein>
    <submittedName>
        <fullName evidence="1">Uncharacterized protein</fullName>
    </submittedName>
</protein>
<accession>K0V3A7</accession>
<comment type="caution">
    <text evidence="1">The sequence shown here is derived from an EMBL/GenBank/DDBJ whole genome shotgun (WGS) entry which is preliminary data.</text>
</comment>
<dbReference type="HOGENOM" id="CLU_1426582_0_0_11"/>